<organism evidence="1 2">
    <name type="scientific">Euplotes crassus</name>
    <dbReference type="NCBI Taxonomy" id="5936"/>
    <lineage>
        <taxon>Eukaryota</taxon>
        <taxon>Sar</taxon>
        <taxon>Alveolata</taxon>
        <taxon>Ciliophora</taxon>
        <taxon>Intramacronucleata</taxon>
        <taxon>Spirotrichea</taxon>
        <taxon>Hypotrichia</taxon>
        <taxon>Euplotida</taxon>
        <taxon>Euplotidae</taxon>
        <taxon>Moneuplotes</taxon>
    </lineage>
</organism>
<dbReference type="AlphaFoldDB" id="A0AAD1XNJ9"/>
<name>A0AAD1XNJ9_EUPCR</name>
<accession>A0AAD1XNJ9</accession>
<keyword evidence="2" id="KW-1185">Reference proteome</keyword>
<protein>
    <submittedName>
        <fullName evidence="1">Uncharacterized protein</fullName>
    </submittedName>
</protein>
<comment type="caution">
    <text evidence="1">The sequence shown here is derived from an EMBL/GenBank/DDBJ whole genome shotgun (WGS) entry which is preliminary data.</text>
</comment>
<dbReference type="EMBL" id="CAMPGE010017519">
    <property type="protein sequence ID" value="CAI2375990.1"/>
    <property type="molecule type" value="Genomic_DNA"/>
</dbReference>
<gene>
    <name evidence="1" type="ORF">ECRASSUSDP1_LOCUS17358</name>
</gene>
<dbReference type="Proteomes" id="UP001295684">
    <property type="component" value="Unassembled WGS sequence"/>
</dbReference>
<reference evidence="1" key="1">
    <citation type="submission" date="2023-07" db="EMBL/GenBank/DDBJ databases">
        <authorList>
            <consortium name="AG Swart"/>
            <person name="Singh M."/>
            <person name="Singh A."/>
            <person name="Seah K."/>
            <person name="Emmerich C."/>
        </authorList>
    </citation>
    <scope>NUCLEOTIDE SEQUENCE</scope>
    <source>
        <strain evidence="1">DP1</strain>
    </source>
</reference>
<evidence type="ECO:0000313" key="1">
    <source>
        <dbReference type="EMBL" id="CAI2375990.1"/>
    </source>
</evidence>
<evidence type="ECO:0000313" key="2">
    <source>
        <dbReference type="Proteomes" id="UP001295684"/>
    </source>
</evidence>
<sequence>MNNTKSGDKACLIYIKLRFCYYPENYGFNTCSASKKSLLIHTAELLIISSARSCELSIFSATKNAKLSKNKFRLEEIPNPDLNSPPSC</sequence>
<proteinExistence type="predicted"/>